<dbReference type="InterPro" id="IPR000905">
    <property type="entry name" value="Gcp-like_dom"/>
</dbReference>
<dbReference type="Proteomes" id="UP000727993">
    <property type="component" value="Unassembled WGS sequence"/>
</dbReference>
<evidence type="ECO:0000313" key="2">
    <source>
        <dbReference type="EMBL" id="MBK9297350.1"/>
    </source>
</evidence>
<gene>
    <name evidence="2" type="primary">tsaB</name>
    <name evidence="2" type="ORF">IPN02_11075</name>
</gene>
<reference evidence="2 3" key="1">
    <citation type="submission" date="2020-10" db="EMBL/GenBank/DDBJ databases">
        <title>Connecting structure to function with the recovery of over 1000 high-quality activated sludge metagenome-assembled genomes encoding full-length rRNA genes using long-read sequencing.</title>
        <authorList>
            <person name="Singleton C.M."/>
            <person name="Petriglieri F."/>
            <person name="Kristensen J.M."/>
            <person name="Kirkegaard R.H."/>
            <person name="Michaelsen T.Y."/>
            <person name="Andersen M.H."/>
            <person name="Karst S.M."/>
            <person name="Dueholm M.S."/>
            <person name="Nielsen P.H."/>
            <person name="Albertsen M."/>
        </authorList>
    </citation>
    <scope>NUCLEOTIDE SEQUENCE [LARGE SCALE GENOMIC DNA]</scope>
    <source>
        <strain evidence="2">Lyne_18-Q3-R50-59_MAXAC.006</strain>
    </source>
</reference>
<dbReference type="PANTHER" id="PTHR11735:SF11">
    <property type="entry name" value="TRNA THREONYLCARBAMOYLADENOSINE BIOSYNTHESIS PROTEIN TSAB"/>
    <property type="match status" value="1"/>
</dbReference>
<comment type="caution">
    <text evidence="2">The sequence shown here is derived from an EMBL/GenBank/DDBJ whole genome shotgun (WGS) entry which is preliminary data.</text>
</comment>
<dbReference type="SUPFAM" id="SSF53067">
    <property type="entry name" value="Actin-like ATPase domain"/>
    <property type="match status" value="2"/>
</dbReference>
<protein>
    <submittedName>
        <fullName evidence="2">tRNA (Adenosine(37)-N6)-threonylcarbamoyltransferase complex dimerization subunit type 1 TsaB</fullName>
    </submittedName>
</protein>
<dbReference type="AlphaFoldDB" id="A0A936NBP1"/>
<dbReference type="CDD" id="cd24032">
    <property type="entry name" value="ASKHA_NBD_TsaB"/>
    <property type="match status" value="1"/>
</dbReference>
<dbReference type="GO" id="GO:0005829">
    <property type="term" value="C:cytosol"/>
    <property type="evidence" value="ECO:0007669"/>
    <property type="project" value="TreeGrafter"/>
</dbReference>
<dbReference type="Gene3D" id="3.30.420.40">
    <property type="match status" value="2"/>
</dbReference>
<evidence type="ECO:0000313" key="3">
    <source>
        <dbReference type="Proteomes" id="UP000727993"/>
    </source>
</evidence>
<dbReference type="PANTHER" id="PTHR11735">
    <property type="entry name" value="TRNA N6-ADENOSINE THREONYLCARBAMOYLTRANSFERASE"/>
    <property type="match status" value="1"/>
</dbReference>
<name>A0A936NBP1_9ACTN</name>
<sequence>MLILGIETATDRVGAALVDHGGVLAETHLRGGRRHAETLGPAIEFLMGQSGHTPEDLAAVAVDVGPGLFTGLRVGLAHGKAMAHALGIPMVGVPSLDLVAFPLRYTGRRVVSVIDARRGEVYWAIYRAVPGGVQRIDDYQISSPDDLASELTADPEPTLGVGDGAHRYADVLGEIGGFELADPALSHPSASSLVQLAHPRAMREEFVNQSEVEPIYLRRPDAEINWVTRNG</sequence>
<dbReference type="NCBIfam" id="TIGR03725">
    <property type="entry name" value="T6A_YeaZ"/>
    <property type="match status" value="1"/>
</dbReference>
<organism evidence="2 3">
    <name type="scientific">Candidatus Neomicrothrix subdominans</name>
    <dbReference type="NCBI Taxonomy" id="2954438"/>
    <lineage>
        <taxon>Bacteria</taxon>
        <taxon>Bacillati</taxon>
        <taxon>Actinomycetota</taxon>
        <taxon>Acidimicrobiia</taxon>
        <taxon>Acidimicrobiales</taxon>
        <taxon>Microthrixaceae</taxon>
        <taxon>Candidatus Neomicrothrix</taxon>
    </lineage>
</organism>
<dbReference type="Pfam" id="PF00814">
    <property type="entry name" value="TsaD"/>
    <property type="match status" value="1"/>
</dbReference>
<dbReference type="InterPro" id="IPR022496">
    <property type="entry name" value="T6A_TsaB"/>
</dbReference>
<evidence type="ECO:0000259" key="1">
    <source>
        <dbReference type="Pfam" id="PF00814"/>
    </source>
</evidence>
<feature type="domain" description="Gcp-like" evidence="1">
    <location>
        <begin position="32"/>
        <end position="226"/>
    </location>
</feature>
<dbReference type="InterPro" id="IPR043129">
    <property type="entry name" value="ATPase_NBD"/>
</dbReference>
<dbReference type="EMBL" id="JADJZA010000007">
    <property type="protein sequence ID" value="MBK9297350.1"/>
    <property type="molecule type" value="Genomic_DNA"/>
</dbReference>
<proteinExistence type="predicted"/>
<dbReference type="GO" id="GO:0002949">
    <property type="term" value="P:tRNA threonylcarbamoyladenosine modification"/>
    <property type="evidence" value="ECO:0007669"/>
    <property type="project" value="InterPro"/>
</dbReference>
<accession>A0A936NBP1</accession>